<feature type="domain" description="HYDIN/VesB/CFA65-like Ig-like" evidence="8">
    <location>
        <begin position="151"/>
        <end position="234"/>
    </location>
</feature>
<name>A0A8C6V525_9GOBI</name>
<evidence type="ECO:0000259" key="11">
    <source>
        <dbReference type="Pfam" id="PF24816"/>
    </source>
</evidence>
<evidence type="ECO:0000259" key="13">
    <source>
        <dbReference type="Pfam" id="PF25249"/>
    </source>
</evidence>
<dbReference type="Pfam" id="PF24291">
    <property type="entry name" value="Ig_CFAP65"/>
    <property type="match status" value="1"/>
</dbReference>
<dbReference type="InterPro" id="IPR052614">
    <property type="entry name" value="CFAP65"/>
</dbReference>
<dbReference type="Proteomes" id="UP000694523">
    <property type="component" value="Unplaced"/>
</dbReference>
<dbReference type="Pfam" id="PF25248">
    <property type="entry name" value="Ig_CFAP65_8th"/>
    <property type="match status" value="1"/>
</dbReference>
<accession>A0A8C6V525</accession>
<dbReference type="GO" id="GO:0007288">
    <property type="term" value="P:sperm axoneme assembly"/>
    <property type="evidence" value="ECO:0007669"/>
    <property type="project" value="TreeGrafter"/>
</dbReference>
<protein>
    <recommendedName>
        <fullName evidence="16">Cilia- and flagella-associated protein 65</fullName>
    </recommendedName>
</protein>
<evidence type="ECO:0000256" key="3">
    <source>
        <dbReference type="ARBA" id="ARBA00022490"/>
    </source>
</evidence>
<evidence type="ECO:0000259" key="10">
    <source>
        <dbReference type="Pfam" id="PF24507"/>
    </source>
</evidence>
<dbReference type="Gene3D" id="2.60.40.10">
    <property type="entry name" value="Immunoglobulins"/>
    <property type="match status" value="8"/>
</dbReference>
<dbReference type="GO" id="GO:0005737">
    <property type="term" value="C:cytoplasm"/>
    <property type="evidence" value="ECO:0007669"/>
    <property type="project" value="UniProtKB-SubCell"/>
</dbReference>
<feature type="region of interest" description="Disordered" evidence="7">
    <location>
        <begin position="11"/>
        <end position="42"/>
    </location>
</feature>
<evidence type="ECO:0000256" key="4">
    <source>
        <dbReference type="ARBA" id="ARBA00022846"/>
    </source>
</evidence>
<feature type="domain" description="CFAP65 fourth Ig-like" evidence="10">
    <location>
        <begin position="373"/>
        <end position="467"/>
    </location>
</feature>
<keyword evidence="15" id="KW-1185">Reference proteome</keyword>
<evidence type="ECO:0000256" key="5">
    <source>
        <dbReference type="ARBA" id="ARBA00023069"/>
    </source>
</evidence>
<dbReference type="InterPro" id="IPR056344">
    <property type="entry name" value="Ig_CFAP65-like_9th"/>
</dbReference>
<evidence type="ECO:0000313" key="15">
    <source>
        <dbReference type="Proteomes" id="UP000694523"/>
    </source>
</evidence>
<dbReference type="InterPro" id="IPR057467">
    <property type="entry name" value="Ig_CFAP65_8th"/>
</dbReference>
<keyword evidence="3" id="KW-0963">Cytoplasm</keyword>
<proteinExistence type="predicted"/>
<keyword evidence="6" id="KW-0966">Cell projection</keyword>
<organism evidence="14 15">
    <name type="scientific">Neogobius melanostomus</name>
    <name type="common">round goby</name>
    <dbReference type="NCBI Taxonomy" id="47308"/>
    <lineage>
        <taxon>Eukaryota</taxon>
        <taxon>Metazoa</taxon>
        <taxon>Chordata</taxon>
        <taxon>Craniata</taxon>
        <taxon>Vertebrata</taxon>
        <taxon>Euteleostomi</taxon>
        <taxon>Actinopterygii</taxon>
        <taxon>Neopterygii</taxon>
        <taxon>Teleostei</taxon>
        <taxon>Neoteleostei</taxon>
        <taxon>Acanthomorphata</taxon>
        <taxon>Gobiaria</taxon>
        <taxon>Gobiiformes</taxon>
        <taxon>Gobioidei</taxon>
        <taxon>Gobiidae</taxon>
        <taxon>Benthophilinae</taxon>
        <taxon>Neogobiini</taxon>
        <taxon>Neogobius</taxon>
    </lineage>
</organism>
<dbReference type="Ensembl" id="ENSNMLT00000047170.1">
    <property type="protein sequence ID" value="ENSNMLP00000042464.1"/>
    <property type="gene ID" value="ENSNMLG00000025879.1"/>
</dbReference>
<evidence type="ECO:0000256" key="7">
    <source>
        <dbReference type="SAM" id="MobiDB-lite"/>
    </source>
</evidence>
<dbReference type="InterPro" id="IPR057470">
    <property type="entry name" value="Ig_CFAP65_7th"/>
</dbReference>
<evidence type="ECO:0000256" key="2">
    <source>
        <dbReference type="ARBA" id="ARBA00004496"/>
    </source>
</evidence>
<dbReference type="InterPro" id="IPR058536">
    <property type="entry name" value="Ig_CFAP65_4th"/>
</dbReference>
<feature type="domain" description="CFAP65 eight Ig-like" evidence="12">
    <location>
        <begin position="855"/>
        <end position="971"/>
    </location>
</feature>
<reference evidence="14" key="1">
    <citation type="submission" date="2025-08" db="UniProtKB">
        <authorList>
            <consortium name="Ensembl"/>
        </authorList>
    </citation>
    <scope>IDENTIFICATION</scope>
</reference>
<feature type="domain" description="CFAP65 tenth Ig-like" evidence="9">
    <location>
        <begin position="1162"/>
        <end position="1277"/>
    </location>
</feature>
<comment type="subcellular location">
    <subcellularLocation>
        <location evidence="1">Cell projection</location>
        <location evidence="1">Cilium</location>
        <location evidence="1">Flagellum</location>
    </subcellularLocation>
    <subcellularLocation>
        <location evidence="2">Cytoplasm</location>
    </subcellularLocation>
</comment>
<dbReference type="PANTHER" id="PTHR46127:SF1">
    <property type="entry name" value="CILIA- AND FLAGELLA-ASSOCIATED PROTEIN 65"/>
    <property type="match status" value="1"/>
</dbReference>
<dbReference type="Pfam" id="PF22544">
    <property type="entry name" value="HYDIN_VesB_CFA65-like_Ig"/>
    <property type="match status" value="1"/>
</dbReference>
<dbReference type="Pfam" id="PF24507">
    <property type="entry name" value="Ig_CFAP65_4th"/>
    <property type="match status" value="1"/>
</dbReference>
<feature type="domain" description="CFAP65 seventh Ig-like" evidence="13">
    <location>
        <begin position="750"/>
        <end position="824"/>
    </location>
</feature>
<evidence type="ECO:0008006" key="16">
    <source>
        <dbReference type="Google" id="ProtNLM"/>
    </source>
</evidence>
<evidence type="ECO:0000313" key="14">
    <source>
        <dbReference type="Ensembl" id="ENSNMLP00000042464.1"/>
    </source>
</evidence>
<evidence type="ECO:0000259" key="9">
    <source>
        <dbReference type="Pfam" id="PF24291"/>
    </source>
</evidence>
<dbReference type="InterPro" id="IPR013783">
    <property type="entry name" value="Ig-like_fold"/>
</dbReference>
<evidence type="ECO:0000259" key="8">
    <source>
        <dbReference type="Pfam" id="PF22544"/>
    </source>
</evidence>
<dbReference type="PANTHER" id="PTHR46127">
    <property type="entry name" value="CILIA- AND FLAGELLA-ASSOCIATED PROTEIN 65"/>
    <property type="match status" value="1"/>
</dbReference>
<dbReference type="InterPro" id="IPR053879">
    <property type="entry name" value="HYDIN_VesB_CFA65-like_Ig"/>
</dbReference>
<dbReference type="Pfam" id="PF25249">
    <property type="entry name" value="Ig_CFAP65_7th"/>
    <property type="match status" value="1"/>
</dbReference>
<dbReference type="InterPro" id="IPR056305">
    <property type="entry name" value="Ig_CFAP65_10th"/>
</dbReference>
<evidence type="ECO:0000259" key="12">
    <source>
        <dbReference type="Pfam" id="PF25248"/>
    </source>
</evidence>
<evidence type="ECO:0000256" key="6">
    <source>
        <dbReference type="ARBA" id="ARBA00023273"/>
    </source>
</evidence>
<evidence type="ECO:0000256" key="1">
    <source>
        <dbReference type="ARBA" id="ARBA00004230"/>
    </source>
</evidence>
<reference evidence="14" key="2">
    <citation type="submission" date="2025-09" db="UniProtKB">
        <authorList>
            <consortium name="Ensembl"/>
        </authorList>
    </citation>
    <scope>IDENTIFICATION</scope>
</reference>
<dbReference type="Pfam" id="PF24816">
    <property type="entry name" value="Ig_CFAP65__9th"/>
    <property type="match status" value="1"/>
</dbReference>
<feature type="domain" description="CFAP65-like ninth Ig-like" evidence="11">
    <location>
        <begin position="975"/>
        <end position="1156"/>
    </location>
</feature>
<keyword evidence="4" id="KW-0282">Flagellum</keyword>
<sequence>MLAETRFHRHLDEHQRSTLPNRNPKPGFQCSRNHDVDNEQHVSGQRSSFLGIEMETELVWDNWDLGRVFTKTLIIRNTQSTLQRILFRPPLTKYFASLARQKLVLGPGTSFSVPVTFKPLKRCPYEDTIEFQGKDDSFQVLLRASALCHAIDVPETVQLPYCAVQHSTHATFMLKNVSKLTTLYHWKYAPPFTLSPEQGHVKPGQEHNITVTFHPQDALVFQQPVTCKFGTQADKLESCCRVLLQGGAKHPYLEFTRSTKKILELDFGYSTVGQTLHIHFEISNPTVVPASFTLSRLPGVITLSGSVFNYDVTGTEVAPGASLKATATFTPTAADTTSVEYLSIISTGAINTSILKLIGSCRGPQVLLSSSVVDFGKVEPGQEVAYTVKLVNTSQAKAVFQWDIGCSGHSVFSIQPAGGTVPPQSHITLNVSYRPAQSIIHYRRLACLILNREPVFLDLVGNCHSEKPIEQLLLGTSYISESNQQSDGAAHEAVTPMAEYFRSCLGDKDPLSSSPCQISITPNEFVFNQRLLSLPDDLTSQKSMTVVSYSKVKLRLEWTAPSDSCFSVSPLSCELPPLKTTSFRVIYFPKQLNTLHGAQLECFVYPMENDHINESVLPSCVTVRATGHSFEPGKQHWVPQCSLEPRLVEFTPVQITSYRTAHLKNTADLPLTFHVNHDHDQKLAEAASLVVVPSCGLIEPHSHQILCLRSVPTEDGPKEGFHLQLDLNASEYAEHLTIVSQSEQLHVSLEDDGRLHFQPTAVNSLMQRLHQIRNLSRQALRFQWRIPEQEQGLISVKPDAGVLHPNESLTQTWSFTPLEEKAYTLTPILTVCPMEFPEQENVCLPLEVTGTGCTGCLEAKEEILEVTDILVGECRTISIPVINKSPCPVYFCVTVEQKLLEKGTVYNPNIDLCALQVHDERVRVASASTIMLQSTLTPPEKAQYMWILRYQTINANGSLSAAIVLCEVHAKGVFPTLQIIDVCGRDSMSNFSKNHLWRLLSLNDLNKSLQSSPWPTELTYTTPTRHSLYPTPSVFTKAIMDLNFSGAPLNSDPSTFILILYNPGTVPVEWAFLFPEDQKLDLELRAESGAFTSTELYQMKVQDNHLFSVKPRSGKLMRGQQRAVTFTYSHDFVGMDRFPVLLKISYGREIMLTFQGITVEVDRPFLNVASKKHIFAPVAIGDYNPPKQVYHFYNRGAVPVHFEVDKAILSQVQEENFNHPVLRCLNPDGDIPPGEAAILEWIFSPLEAKLYTVDISIHILNGESTVVRFEGFGLNSKMKHLSDTCANTDAQPLSCRQRVPFQPTFLSEDIVDFGDIVVSSQSSKMLFLSNSHKDAVHFEWVLPQLNDQPQVLDIIPNRGSLRPGEMTHLVLTLSATDYPTVYNSDLVCKITCEAALAHYHSAVQQTEEEKGRQEHEFTITDKALIDHTVVLTEKEAESIALRQQAFWNKYKTLPPIRGSNDCNTVRSLSIKMSRAERRALKELERAEAQSDPKPPKPCLLHLWVTAQSYGPLEFLTQSPEQLNTQYRPNKTGRIQKQMVCREESSITQGQKKDMSSHLFTSALRDILEDATLVDNLLTLASTPVTYNLPVIPTPCPSPKPASSDTATEPPRAAADESCEDAAGKMKPVRAELADLTEEVCRCALQNLMMEVMSGELDPK</sequence>
<keyword evidence="5" id="KW-0969">Cilium</keyword>
<feature type="region of interest" description="Disordered" evidence="7">
    <location>
        <begin position="1593"/>
        <end position="1616"/>
    </location>
</feature>
<dbReference type="GO" id="GO:0036126">
    <property type="term" value="C:sperm flagellum"/>
    <property type="evidence" value="ECO:0007669"/>
    <property type="project" value="TreeGrafter"/>
</dbReference>